<keyword evidence="3" id="KW-1185">Reference proteome</keyword>
<feature type="region of interest" description="Disordered" evidence="1">
    <location>
        <begin position="141"/>
        <end position="174"/>
    </location>
</feature>
<dbReference type="AlphaFoldDB" id="A0A1R3RG86"/>
<dbReference type="OrthoDB" id="5238363at2759"/>
<evidence type="ECO:0000313" key="3">
    <source>
        <dbReference type="Proteomes" id="UP000188318"/>
    </source>
</evidence>
<protein>
    <submittedName>
        <fullName evidence="2">Uncharacterized protein</fullName>
    </submittedName>
</protein>
<accession>A0A1R3RG86</accession>
<dbReference type="EMBL" id="KV907504">
    <property type="protein sequence ID" value="OOF93488.1"/>
    <property type="molecule type" value="Genomic_DNA"/>
</dbReference>
<evidence type="ECO:0000313" key="2">
    <source>
        <dbReference type="EMBL" id="OOF93488.1"/>
    </source>
</evidence>
<dbReference type="OMA" id="IRSWCAR"/>
<dbReference type="Proteomes" id="UP000188318">
    <property type="component" value="Unassembled WGS sequence"/>
</dbReference>
<proteinExistence type="predicted"/>
<sequence length="174" mass="20088">MVILRNTKAFVLRYSPVNKPSHVALRYLNADVHPLQPKITHMYATRDKDTLWWMVNPSFLMSSKMKRVVRSWCSRRARMAFRLALKEHGFNMDGRKTGDELLDAENKGKDLKGRIELLLHADIMRAQFEDLQKEMSAGVGALVDRMEKKNAPPKSGKKKKNTEEDPDHEQRGIS</sequence>
<organism evidence="2 3">
    <name type="scientific">Aspergillus carbonarius (strain ITEM 5010)</name>
    <dbReference type="NCBI Taxonomy" id="602072"/>
    <lineage>
        <taxon>Eukaryota</taxon>
        <taxon>Fungi</taxon>
        <taxon>Dikarya</taxon>
        <taxon>Ascomycota</taxon>
        <taxon>Pezizomycotina</taxon>
        <taxon>Eurotiomycetes</taxon>
        <taxon>Eurotiomycetidae</taxon>
        <taxon>Eurotiales</taxon>
        <taxon>Aspergillaceae</taxon>
        <taxon>Aspergillus</taxon>
        <taxon>Aspergillus subgen. Circumdati</taxon>
    </lineage>
</organism>
<evidence type="ECO:0000256" key="1">
    <source>
        <dbReference type="SAM" id="MobiDB-lite"/>
    </source>
</evidence>
<gene>
    <name evidence="2" type="ORF">ASPCADRAFT_209449</name>
</gene>
<dbReference type="VEuPathDB" id="FungiDB:ASPCADRAFT_209449"/>
<name>A0A1R3RG86_ASPC5</name>
<reference evidence="3" key="1">
    <citation type="journal article" date="2017" name="Genome Biol.">
        <title>Comparative genomics reveals high biological diversity and specific adaptations in the industrially and medically important fungal genus Aspergillus.</title>
        <authorList>
            <person name="de Vries R.P."/>
            <person name="Riley R."/>
            <person name="Wiebenga A."/>
            <person name="Aguilar-Osorio G."/>
            <person name="Amillis S."/>
            <person name="Uchima C.A."/>
            <person name="Anderluh G."/>
            <person name="Asadollahi M."/>
            <person name="Askin M."/>
            <person name="Barry K."/>
            <person name="Battaglia E."/>
            <person name="Bayram O."/>
            <person name="Benocci T."/>
            <person name="Braus-Stromeyer S.A."/>
            <person name="Caldana C."/>
            <person name="Canovas D."/>
            <person name="Cerqueira G.C."/>
            <person name="Chen F."/>
            <person name="Chen W."/>
            <person name="Choi C."/>
            <person name="Clum A."/>
            <person name="Dos Santos R.A."/>
            <person name="Damasio A.R."/>
            <person name="Diallinas G."/>
            <person name="Emri T."/>
            <person name="Fekete E."/>
            <person name="Flipphi M."/>
            <person name="Freyberg S."/>
            <person name="Gallo A."/>
            <person name="Gournas C."/>
            <person name="Habgood R."/>
            <person name="Hainaut M."/>
            <person name="Harispe M.L."/>
            <person name="Henrissat B."/>
            <person name="Hilden K.S."/>
            <person name="Hope R."/>
            <person name="Hossain A."/>
            <person name="Karabika E."/>
            <person name="Karaffa L."/>
            <person name="Karanyi Z."/>
            <person name="Krasevec N."/>
            <person name="Kuo A."/>
            <person name="Kusch H."/>
            <person name="LaButti K."/>
            <person name="Lagendijk E.L."/>
            <person name="Lapidus A."/>
            <person name="Levasseur A."/>
            <person name="Lindquist E."/>
            <person name="Lipzen A."/>
            <person name="Logrieco A.F."/>
            <person name="MacCabe A."/>
            <person name="Maekelae M.R."/>
            <person name="Malavazi I."/>
            <person name="Melin P."/>
            <person name="Meyer V."/>
            <person name="Mielnichuk N."/>
            <person name="Miskei M."/>
            <person name="Molnar A.P."/>
            <person name="Mule G."/>
            <person name="Ngan C.Y."/>
            <person name="Orejas M."/>
            <person name="Orosz E."/>
            <person name="Ouedraogo J.P."/>
            <person name="Overkamp K.M."/>
            <person name="Park H.-S."/>
            <person name="Perrone G."/>
            <person name="Piumi F."/>
            <person name="Punt P.J."/>
            <person name="Ram A.F."/>
            <person name="Ramon A."/>
            <person name="Rauscher S."/>
            <person name="Record E."/>
            <person name="Riano-Pachon D.M."/>
            <person name="Robert V."/>
            <person name="Roehrig J."/>
            <person name="Ruller R."/>
            <person name="Salamov A."/>
            <person name="Salih N.S."/>
            <person name="Samson R.A."/>
            <person name="Sandor E."/>
            <person name="Sanguinetti M."/>
            <person name="Schuetze T."/>
            <person name="Sepcic K."/>
            <person name="Shelest E."/>
            <person name="Sherlock G."/>
            <person name="Sophianopoulou V."/>
            <person name="Squina F.M."/>
            <person name="Sun H."/>
            <person name="Susca A."/>
            <person name="Todd R.B."/>
            <person name="Tsang A."/>
            <person name="Unkles S.E."/>
            <person name="van de Wiele N."/>
            <person name="van Rossen-Uffink D."/>
            <person name="Oliveira J.V."/>
            <person name="Vesth T.C."/>
            <person name="Visser J."/>
            <person name="Yu J.-H."/>
            <person name="Zhou M."/>
            <person name="Andersen M.R."/>
            <person name="Archer D.B."/>
            <person name="Baker S.E."/>
            <person name="Benoit I."/>
            <person name="Brakhage A.A."/>
            <person name="Braus G.H."/>
            <person name="Fischer R."/>
            <person name="Frisvad J.C."/>
            <person name="Goldman G.H."/>
            <person name="Houbraken J."/>
            <person name="Oakley B."/>
            <person name="Pocsi I."/>
            <person name="Scazzocchio C."/>
            <person name="Seiboth B."/>
            <person name="vanKuyk P.A."/>
            <person name="Wortman J."/>
            <person name="Dyer P.S."/>
            <person name="Grigoriev I.V."/>
        </authorList>
    </citation>
    <scope>NUCLEOTIDE SEQUENCE [LARGE SCALE GENOMIC DNA]</scope>
    <source>
        <strain evidence="3">ITEM 5010</strain>
    </source>
</reference>